<dbReference type="Pfam" id="PF06013">
    <property type="entry name" value="WXG100"/>
    <property type="match status" value="1"/>
</dbReference>
<sequence>MADDAIKYDYEKLELAFEELVKIVAQVEQTLDDQRSQVRSVMADWHGNTADAYQSLCNDLDKDMDGNLESLLVLKKTAHEGAARMQQADADGSKRVSL</sequence>
<name>A0A193BUQ7_AMYOR</name>
<dbReference type="AlphaFoldDB" id="A0A193BUQ7"/>
<dbReference type="InterPro" id="IPR010310">
    <property type="entry name" value="T7SS_ESAT-6-like"/>
</dbReference>
<reference evidence="3 4" key="1">
    <citation type="journal article" date="2015" name="Genome Announc.">
        <title>Draft Genome Sequence of Norvancomycin-Producing Strain Amycolatopsis orientalis CPCC200066.</title>
        <authorList>
            <person name="Lei X."/>
            <person name="Yuan F."/>
            <person name="Shi Y."/>
            <person name="Li X."/>
            <person name="Wang L."/>
            <person name="Hong B."/>
        </authorList>
    </citation>
    <scope>NUCLEOTIDE SEQUENCE [LARGE SCALE GENOMIC DNA]</scope>
    <source>
        <strain evidence="3 4">B-37</strain>
    </source>
</reference>
<evidence type="ECO:0000256" key="1">
    <source>
        <dbReference type="RuleBase" id="RU362001"/>
    </source>
</evidence>
<protein>
    <recommendedName>
        <fullName evidence="1">ESAT-6-like protein</fullName>
    </recommendedName>
</protein>
<keyword evidence="2" id="KW-0175">Coiled coil</keyword>
<dbReference type="RefSeq" id="WP_044851403.1">
    <property type="nucleotide sequence ID" value="NZ_CP016174.1"/>
</dbReference>
<dbReference type="SUPFAM" id="SSF140453">
    <property type="entry name" value="EsxAB dimer-like"/>
    <property type="match status" value="1"/>
</dbReference>
<proteinExistence type="inferred from homology"/>
<dbReference type="Gene3D" id="1.10.287.1060">
    <property type="entry name" value="ESAT-6-like"/>
    <property type="match status" value="1"/>
</dbReference>
<feature type="coiled-coil region" evidence="2">
    <location>
        <begin position="10"/>
        <end position="37"/>
    </location>
</feature>
<evidence type="ECO:0000256" key="2">
    <source>
        <dbReference type="SAM" id="Coils"/>
    </source>
</evidence>
<evidence type="ECO:0000313" key="4">
    <source>
        <dbReference type="Proteomes" id="UP000093695"/>
    </source>
</evidence>
<dbReference type="EMBL" id="CP016174">
    <property type="protein sequence ID" value="ANN15909.1"/>
    <property type="molecule type" value="Genomic_DNA"/>
</dbReference>
<evidence type="ECO:0000313" key="3">
    <source>
        <dbReference type="EMBL" id="ANN15909.1"/>
    </source>
</evidence>
<gene>
    <name evidence="3" type="ORF">SD37_09805</name>
</gene>
<dbReference type="NCBIfam" id="TIGR03930">
    <property type="entry name" value="WXG100_ESAT6"/>
    <property type="match status" value="1"/>
</dbReference>
<comment type="similarity">
    <text evidence="1">Belongs to the WXG100 family.</text>
</comment>
<dbReference type="Proteomes" id="UP000093695">
    <property type="component" value="Chromosome"/>
</dbReference>
<keyword evidence="4" id="KW-1185">Reference proteome</keyword>
<organism evidence="3 4">
    <name type="scientific">Amycolatopsis orientalis</name>
    <name type="common">Nocardia orientalis</name>
    <dbReference type="NCBI Taxonomy" id="31958"/>
    <lineage>
        <taxon>Bacteria</taxon>
        <taxon>Bacillati</taxon>
        <taxon>Actinomycetota</taxon>
        <taxon>Actinomycetes</taxon>
        <taxon>Pseudonocardiales</taxon>
        <taxon>Pseudonocardiaceae</taxon>
        <taxon>Amycolatopsis</taxon>
    </lineage>
</organism>
<dbReference type="InterPro" id="IPR036689">
    <property type="entry name" value="ESAT-6-like_sf"/>
</dbReference>
<accession>A0A193BUQ7</accession>
<dbReference type="KEGG" id="aori:SD37_09805"/>